<sequence>MNRFNHQKANWNQFTVDIEDEISNTRPHPEGYENFRDLVWKAATKNIPRGCRSSYIPCFSDPSTATYQEYVQAFNDDPFALSTIEPSKTLLSSKSEERQGRWQEVITSVDMTHNSCKRA</sequence>
<proteinExistence type="predicted"/>
<dbReference type="AlphaFoldDB" id="A0AAE1QAT6"/>
<protein>
    <submittedName>
        <fullName evidence="1">Uncharacterized protein</fullName>
    </submittedName>
</protein>
<gene>
    <name evidence="1" type="ORF">Pmani_006364</name>
</gene>
<reference evidence="1" key="1">
    <citation type="submission" date="2023-11" db="EMBL/GenBank/DDBJ databases">
        <title>Genome assemblies of two species of porcelain crab, Petrolisthes cinctipes and Petrolisthes manimaculis (Anomura: Porcellanidae).</title>
        <authorList>
            <person name="Angst P."/>
        </authorList>
    </citation>
    <scope>NUCLEOTIDE SEQUENCE</scope>
    <source>
        <strain evidence="1">PB745_02</strain>
        <tissue evidence="1">Gill</tissue>
    </source>
</reference>
<dbReference type="PANTHER" id="PTHR36688:SF1">
    <property type="entry name" value="ENDONUCLEASE_EXONUCLEASE_PHOSPHATASE DOMAIN-CONTAINING PROTEIN"/>
    <property type="match status" value="1"/>
</dbReference>
<organism evidence="1 2">
    <name type="scientific">Petrolisthes manimaculis</name>
    <dbReference type="NCBI Taxonomy" id="1843537"/>
    <lineage>
        <taxon>Eukaryota</taxon>
        <taxon>Metazoa</taxon>
        <taxon>Ecdysozoa</taxon>
        <taxon>Arthropoda</taxon>
        <taxon>Crustacea</taxon>
        <taxon>Multicrustacea</taxon>
        <taxon>Malacostraca</taxon>
        <taxon>Eumalacostraca</taxon>
        <taxon>Eucarida</taxon>
        <taxon>Decapoda</taxon>
        <taxon>Pleocyemata</taxon>
        <taxon>Anomura</taxon>
        <taxon>Galatheoidea</taxon>
        <taxon>Porcellanidae</taxon>
        <taxon>Petrolisthes</taxon>
    </lineage>
</organism>
<accession>A0AAE1QAT6</accession>
<name>A0AAE1QAT6_9EUCA</name>
<dbReference type="PANTHER" id="PTHR36688">
    <property type="entry name" value="ENDO/EXONUCLEASE/PHOSPHATASE DOMAIN-CONTAINING PROTEIN"/>
    <property type="match status" value="1"/>
</dbReference>
<dbReference type="InterPro" id="IPR052560">
    <property type="entry name" value="RdDP_mobile_element"/>
</dbReference>
<dbReference type="EMBL" id="JAWZYT010000487">
    <property type="protein sequence ID" value="KAK4322916.1"/>
    <property type="molecule type" value="Genomic_DNA"/>
</dbReference>
<comment type="caution">
    <text evidence="1">The sequence shown here is derived from an EMBL/GenBank/DDBJ whole genome shotgun (WGS) entry which is preliminary data.</text>
</comment>
<evidence type="ECO:0000313" key="1">
    <source>
        <dbReference type="EMBL" id="KAK4322916.1"/>
    </source>
</evidence>
<keyword evidence="2" id="KW-1185">Reference proteome</keyword>
<evidence type="ECO:0000313" key="2">
    <source>
        <dbReference type="Proteomes" id="UP001292094"/>
    </source>
</evidence>
<dbReference type="Proteomes" id="UP001292094">
    <property type="component" value="Unassembled WGS sequence"/>
</dbReference>